<sequence>MSCNSLNAIYLSMASIGLCAVATAHAEPYAIERVARIPPAESWEFQSLILGSDGKLYGTATVGETGYGKLFRLPVAGGDPETIYDFPGSDNDGYRPLGSLVLNGNGSLSGTTATGNRFQNTCGSVFTVTQNGAVTLHALFDGRAAYGCAPYSGLVVRPDGAFIGTTSGYSPNARDNGSIFRVAADSTAPTGQLVTLTHRFADGEGGANPLADLIEGPDGRLYGSTHSGGQFGKGTLFSVASDGSDFLKLHDFNGSNGAAPQSALMLAPDNTLWGTTALGGANGVGTIFKLTSTGQFTLVHSMTSAEGEVPSKLTVGADRNFYGTAKDGGSANLGSVFRITPAGVFTKILDITSTFKHPVTGLVSAPDNMLYGATAFEIFRINGVSNGQPPSLTLSFSSDTINAGGSTTLSWTSTQATRCAGTEPTSFTKGSFATSGSRLITDKNTSGGDTMYSMTCTGPDGEVSASTTLHVVAPAPTLTLTADPMTLPAGSSSTLTWAPTNAKSCVASGTWSGEKNAKGNSTSIKRAKAGVYAYTLTCSNDAGSVERTVNVTFQ</sequence>
<accession>I8T644</accession>
<dbReference type="Proteomes" id="UP000003704">
    <property type="component" value="Unassembled WGS sequence"/>
</dbReference>
<evidence type="ECO:0000256" key="1">
    <source>
        <dbReference type="SAM" id="SignalP"/>
    </source>
</evidence>
<protein>
    <recommendedName>
        <fullName evidence="4">Ig-like domain-containing protein</fullName>
    </recommendedName>
</protein>
<dbReference type="OrthoDB" id="7432613at2"/>
<dbReference type="InterPro" id="IPR022519">
    <property type="entry name" value="Gloeo/Verruco_rpt"/>
</dbReference>
<keyword evidence="3" id="KW-1185">Reference proteome</keyword>
<dbReference type="STRING" id="1172194.WQQ_30020"/>
<proteinExistence type="predicted"/>
<gene>
    <name evidence="2" type="ORF">WQQ_30020</name>
</gene>
<dbReference type="SUPFAM" id="SSF63829">
    <property type="entry name" value="Calcium-dependent phosphotriesterase"/>
    <property type="match status" value="1"/>
</dbReference>
<dbReference type="Gene3D" id="2.115.10.10">
    <property type="entry name" value="Tachylectin 2"/>
    <property type="match status" value="1"/>
</dbReference>
<organism evidence="2 3">
    <name type="scientific">Hydrocarboniphaga effusa AP103</name>
    <dbReference type="NCBI Taxonomy" id="1172194"/>
    <lineage>
        <taxon>Bacteria</taxon>
        <taxon>Pseudomonadati</taxon>
        <taxon>Pseudomonadota</taxon>
        <taxon>Gammaproteobacteria</taxon>
        <taxon>Nevskiales</taxon>
        <taxon>Nevskiaceae</taxon>
        <taxon>Hydrocarboniphaga</taxon>
    </lineage>
</organism>
<dbReference type="EMBL" id="AKGD01000002">
    <property type="protein sequence ID" value="EIT69420.1"/>
    <property type="molecule type" value="Genomic_DNA"/>
</dbReference>
<dbReference type="AlphaFoldDB" id="I8T644"/>
<comment type="caution">
    <text evidence="2">The sequence shown here is derived from an EMBL/GenBank/DDBJ whole genome shotgun (WGS) entry which is preliminary data.</text>
</comment>
<feature type="signal peptide" evidence="1">
    <location>
        <begin position="1"/>
        <end position="26"/>
    </location>
</feature>
<evidence type="ECO:0008006" key="4">
    <source>
        <dbReference type="Google" id="ProtNLM"/>
    </source>
</evidence>
<evidence type="ECO:0000313" key="3">
    <source>
        <dbReference type="Proteomes" id="UP000003704"/>
    </source>
</evidence>
<evidence type="ECO:0000313" key="2">
    <source>
        <dbReference type="EMBL" id="EIT69420.1"/>
    </source>
</evidence>
<reference evidence="2 3" key="1">
    <citation type="journal article" date="2012" name="J. Bacteriol.">
        <title>Genome Sequence of n-Alkane-Degrading Hydrocarboniphaga effusa Strain AP103T (ATCC BAA-332T).</title>
        <authorList>
            <person name="Chang H.K."/>
            <person name="Zylstra G.J."/>
            <person name="Chae J.C."/>
        </authorList>
    </citation>
    <scope>NUCLEOTIDE SEQUENCE [LARGE SCALE GENOMIC DNA]</scope>
    <source>
        <strain evidence="2 3">AP103</strain>
    </source>
</reference>
<keyword evidence="1" id="KW-0732">Signal</keyword>
<feature type="chain" id="PRO_5003714116" description="Ig-like domain-containing protein" evidence="1">
    <location>
        <begin position="27"/>
        <end position="554"/>
    </location>
</feature>
<name>I8T644_9GAMM</name>
<dbReference type="RefSeq" id="WP_007185943.1">
    <property type="nucleotide sequence ID" value="NZ_AKGD01000002.1"/>
</dbReference>
<dbReference type="NCBIfam" id="TIGR03803">
    <property type="entry name" value="Gloeo_Verruco"/>
    <property type="match status" value="5"/>
</dbReference>